<dbReference type="EMBL" id="LAZR01025085">
    <property type="protein sequence ID" value="KKL73040.1"/>
    <property type="molecule type" value="Genomic_DNA"/>
</dbReference>
<organism evidence="1">
    <name type="scientific">marine sediment metagenome</name>
    <dbReference type="NCBI Taxonomy" id="412755"/>
    <lineage>
        <taxon>unclassified sequences</taxon>
        <taxon>metagenomes</taxon>
        <taxon>ecological metagenomes</taxon>
    </lineage>
</organism>
<sequence>MSGVIGKTNEELHASPDVLMGRKQRVDGIVYRAE</sequence>
<gene>
    <name evidence="1" type="ORF">LCGC14_2078880</name>
</gene>
<dbReference type="AlphaFoldDB" id="A0A0F9GUJ8"/>
<reference evidence="1" key="1">
    <citation type="journal article" date="2015" name="Nature">
        <title>Complex archaea that bridge the gap between prokaryotes and eukaryotes.</title>
        <authorList>
            <person name="Spang A."/>
            <person name="Saw J.H."/>
            <person name="Jorgensen S.L."/>
            <person name="Zaremba-Niedzwiedzka K."/>
            <person name="Martijn J."/>
            <person name="Lind A.E."/>
            <person name="van Eijk R."/>
            <person name="Schleper C."/>
            <person name="Guy L."/>
            <person name="Ettema T.J."/>
        </authorList>
    </citation>
    <scope>NUCLEOTIDE SEQUENCE</scope>
</reference>
<evidence type="ECO:0000313" key="1">
    <source>
        <dbReference type="EMBL" id="KKL73040.1"/>
    </source>
</evidence>
<comment type="caution">
    <text evidence="1">The sequence shown here is derived from an EMBL/GenBank/DDBJ whole genome shotgun (WGS) entry which is preliminary data.</text>
</comment>
<protein>
    <submittedName>
        <fullName evidence="1">Uncharacterized protein</fullName>
    </submittedName>
</protein>
<proteinExistence type="predicted"/>
<accession>A0A0F9GUJ8</accession>
<name>A0A0F9GUJ8_9ZZZZ</name>
<feature type="non-terminal residue" evidence="1">
    <location>
        <position position="34"/>
    </location>
</feature>